<dbReference type="EMBL" id="JAACJP010000005">
    <property type="protein sequence ID" value="KAF5384369.1"/>
    <property type="molecule type" value="Genomic_DNA"/>
</dbReference>
<organism evidence="2 3">
    <name type="scientific">Tricholomella constricta</name>
    <dbReference type="NCBI Taxonomy" id="117010"/>
    <lineage>
        <taxon>Eukaryota</taxon>
        <taxon>Fungi</taxon>
        <taxon>Dikarya</taxon>
        <taxon>Basidiomycota</taxon>
        <taxon>Agaricomycotina</taxon>
        <taxon>Agaricomycetes</taxon>
        <taxon>Agaricomycetidae</taxon>
        <taxon>Agaricales</taxon>
        <taxon>Tricholomatineae</taxon>
        <taxon>Lyophyllaceae</taxon>
        <taxon>Tricholomella</taxon>
    </lineage>
</organism>
<accession>A0A8H5M892</accession>
<feature type="region of interest" description="Disordered" evidence="1">
    <location>
        <begin position="194"/>
        <end position="227"/>
    </location>
</feature>
<evidence type="ECO:0000313" key="3">
    <source>
        <dbReference type="Proteomes" id="UP000565441"/>
    </source>
</evidence>
<keyword evidence="3" id="KW-1185">Reference proteome</keyword>
<comment type="caution">
    <text evidence="2">The sequence shown here is derived from an EMBL/GenBank/DDBJ whole genome shotgun (WGS) entry which is preliminary data.</text>
</comment>
<feature type="region of interest" description="Disordered" evidence="1">
    <location>
        <begin position="147"/>
        <end position="176"/>
    </location>
</feature>
<reference evidence="2 3" key="1">
    <citation type="journal article" date="2020" name="ISME J.">
        <title>Uncovering the hidden diversity of litter-decomposition mechanisms in mushroom-forming fungi.</title>
        <authorList>
            <person name="Floudas D."/>
            <person name="Bentzer J."/>
            <person name="Ahren D."/>
            <person name="Johansson T."/>
            <person name="Persson P."/>
            <person name="Tunlid A."/>
        </authorList>
    </citation>
    <scope>NUCLEOTIDE SEQUENCE [LARGE SCALE GENOMIC DNA]</scope>
    <source>
        <strain evidence="2 3">CBS 661.87</strain>
    </source>
</reference>
<evidence type="ECO:0000313" key="2">
    <source>
        <dbReference type="EMBL" id="KAF5384369.1"/>
    </source>
</evidence>
<name>A0A8H5M892_9AGAR</name>
<proteinExistence type="predicted"/>
<dbReference type="Proteomes" id="UP000565441">
    <property type="component" value="Unassembled WGS sequence"/>
</dbReference>
<gene>
    <name evidence="2" type="ORF">D9615_003486</name>
</gene>
<dbReference type="AlphaFoldDB" id="A0A8H5M892"/>
<protein>
    <submittedName>
        <fullName evidence="2">Uncharacterized protein</fullName>
    </submittedName>
</protein>
<evidence type="ECO:0000256" key="1">
    <source>
        <dbReference type="SAM" id="MobiDB-lite"/>
    </source>
</evidence>
<sequence>MPARPTTFIKPASVTPSLMDAILDGAPLSSMEWYDPRVTIDPVLHTLTVPLPPMMTRWGLGSDTPPGLPRHESTGSVTFELPHVPYRVHVLHDVKVIRTILPPNQALYLFRVLATPIPPSVDVCNEPAQGPHAVPQNWEADVAAREPEAEAMEANPPGTSSADVSTGVPVDAPSSPMSAWVTARELLNASTRARLASADDPSSHTPLLPTRPLTPMPEVPLALSGSAPCPLQHEGAFYGLPSSN</sequence>